<name>A0A8S5PTD0_9CAUD</name>
<protein>
    <submittedName>
        <fullName evidence="1">Uncharacterized protein</fullName>
    </submittedName>
</protein>
<organism evidence="1">
    <name type="scientific">Myoviridae sp. ctHfT6</name>
    <dbReference type="NCBI Taxonomy" id="2825077"/>
    <lineage>
        <taxon>Viruses</taxon>
        <taxon>Duplodnaviria</taxon>
        <taxon>Heunggongvirae</taxon>
        <taxon>Uroviricota</taxon>
        <taxon>Caudoviricetes</taxon>
    </lineage>
</organism>
<evidence type="ECO:0000313" key="1">
    <source>
        <dbReference type="EMBL" id="DAE09797.1"/>
    </source>
</evidence>
<accession>A0A8S5PTD0</accession>
<dbReference type="EMBL" id="BK015493">
    <property type="protein sequence ID" value="DAE09797.1"/>
    <property type="molecule type" value="Genomic_DNA"/>
</dbReference>
<reference evidence="1" key="1">
    <citation type="journal article" date="2021" name="Proc. Natl. Acad. Sci. U.S.A.">
        <title>A Catalog of Tens of Thousands of Viruses from Human Metagenomes Reveals Hidden Associations with Chronic Diseases.</title>
        <authorList>
            <person name="Tisza M.J."/>
            <person name="Buck C.B."/>
        </authorList>
    </citation>
    <scope>NUCLEOTIDE SEQUENCE</scope>
    <source>
        <strain evidence="1">CtHfT6</strain>
    </source>
</reference>
<proteinExistence type="predicted"/>
<sequence>MNYFEIKNADDILTINDSESCLYLKYRINLKNLPIHDRRAESDSDYLYKGDGIGYINSYNGGYSSAVYIPIRLRKPDEYYAYALSSNTPLNHVRLTEIRNQRHPDRMGRWTNYLQVTFACDSVEDIRKIADSIEIYVYSSRMPKTGTSGLEVFDKYGVPIYNSNLPTLRIAQIIRKNFNGDSLLSKADYEMGTVKFQGIKKPGMCYAYPVLDISTPTGAYVNHYINWNGDSVTIDTDYKGEVGAPVDPQSVKTTQVLICELDGTENVPSTDEMEI</sequence>